<dbReference type="InterPro" id="IPR051207">
    <property type="entry name" value="ComplexI_NDUFA9_subunit"/>
</dbReference>
<name>A0A1Y1YNK6_9FUNG</name>
<dbReference type="PANTHER" id="PTHR12126:SF11">
    <property type="entry name" value="NADH DEHYDROGENASE [UBIQUINONE] 1 ALPHA SUBCOMPLEX SUBUNIT 9, MITOCHONDRIAL"/>
    <property type="match status" value="1"/>
</dbReference>
<dbReference type="InParanoid" id="A0A1Y1YNK6"/>
<protein>
    <submittedName>
        <fullName evidence="2">NAD(P)-binding protein</fullName>
    </submittedName>
</protein>
<feature type="domain" description="NAD(P)-binding" evidence="1">
    <location>
        <begin position="10"/>
        <end position="147"/>
    </location>
</feature>
<organism evidence="2 3">
    <name type="scientific">Basidiobolus meristosporus CBS 931.73</name>
    <dbReference type="NCBI Taxonomy" id="1314790"/>
    <lineage>
        <taxon>Eukaryota</taxon>
        <taxon>Fungi</taxon>
        <taxon>Fungi incertae sedis</taxon>
        <taxon>Zoopagomycota</taxon>
        <taxon>Entomophthoromycotina</taxon>
        <taxon>Basidiobolomycetes</taxon>
        <taxon>Basidiobolales</taxon>
        <taxon>Basidiobolaceae</taxon>
        <taxon>Basidiobolus</taxon>
    </lineage>
</organism>
<dbReference type="OrthoDB" id="9997102at2759"/>
<dbReference type="InterPro" id="IPR036291">
    <property type="entry name" value="NAD(P)-bd_dom_sf"/>
</dbReference>
<gene>
    <name evidence="2" type="ORF">K493DRAFT_313279</name>
</gene>
<dbReference type="Proteomes" id="UP000193498">
    <property type="component" value="Unassembled WGS sequence"/>
</dbReference>
<dbReference type="EMBL" id="MCFE01000099">
    <property type="protein sequence ID" value="ORX99346.1"/>
    <property type="molecule type" value="Genomic_DNA"/>
</dbReference>
<keyword evidence="3" id="KW-1185">Reference proteome</keyword>
<evidence type="ECO:0000313" key="2">
    <source>
        <dbReference type="EMBL" id="ORX99346.1"/>
    </source>
</evidence>
<accession>A0A1Y1YNK6</accession>
<reference evidence="2 3" key="1">
    <citation type="submission" date="2016-07" db="EMBL/GenBank/DDBJ databases">
        <title>Pervasive Adenine N6-methylation of Active Genes in Fungi.</title>
        <authorList>
            <consortium name="DOE Joint Genome Institute"/>
            <person name="Mondo S.J."/>
            <person name="Dannebaum R.O."/>
            <person name="Kuo R.C."/>
            <person name="Labutti K."/>
            <person name="Haridas S."/>
            <person name="Kuo A."/>
            <person name="Salamov A."/>
            <person name="Ahrendt S.R."/>
            <person name="Lipzen A."/>
            <person name="Sullivan W."/>
            <person name="Andreopoulos W.B."/>
            <person name="Clum A."/>
            <person name="Lindquist E."/>
            <person name="Daum C."/>
            <person name="Ramamoorthy G.K."/>
            <person name="Gryganskyi A."/>
            <person name="Culley D."/>
            <person name="Magnuson J.K."/>
            <person name="James T.Y."/>
            <person name="O'Malley M.A."/>
            <person name="Stajich J.E."/>
            <person name="Spatafora J.W."/>
            <person name="Visel A."/>
            <person name="Grigoriev I.V."/>
        </authorList>
    </citation>
    <scope>NUCLEOTIDE SEQUENCE [LARGE SCALE GENOMIC DNA]</scope>
    <source>
        <strain evidence="2 3">CBS 931.73</strain>
    </source>
</reference>
<evidence type="ECO:0000313" key="3">
    <source>
        <dbReference type="Proteomes" id="UP000193498"/>
    </source>
</evidence>
<dbReference type="GO" id="GO:0044877">
    <property type="term" value="F:protein-containing complex binding"/>
    <property type="evidence" value="ECO:0007669"/>
    <property type="project" value="TreeGrafter"/>
</dbReference>
<dbReference type="PANTHER" id="PTHR12126">
    <property type="entry name" value="NADH-UBIQUINONE OXIDOREDUCTASE 39 KDA SUBUNIT-RELATED"/>
    <property type="match status" value="1"/>
</dbReference>
<comment type="caution">
    <text evidence="2">The sequence shown here is derived from an EMBL/GenBank/DDBJ whole genome shotgun (WGS) entry which is preliminary data.</text>
</comment>
<dbReference type="AlphaFoldDB" id="A0A1Y1YNK6"/>
<dbReference type="InterPro" id="IPR016040">
    <property type="entry name" value="NAD(P)-bd_dom"/>
</dbReference>
<dbReference type="Gene3D" id="3.40.50.720">
    <property type="entry name" value="NAD(P)-binding Rossmann-like Domain"/>
    <property type="match status" value="1"/>
</dbReference>
<dbReference type="Pfam" id="PF13460">
    <property type="entry name" value="NAD_binding_10"/>
    <property type="match status" value="1"/>
</dbReference>
<proteinExistence type="predicted"/>
<dbReference type="SUPFAM" id="SSF51735">
    <property type="entry name" value="NAD(P)-binding Rossmann-fold domains"/>
    <property type="match status" value="1"/>
</dbReference>
<evidence type="ECO:0000259" key="1">
    <source>
        <dbReference type="Pfam" id="PF13460"/>
    </source>
</evidence>
<sequence length="282" mass="30674">MSSTPALVLGANGHLGKIVAADLAARNVPLVLFGHSSLPASSDGVKAVQGSLVADDPGLAEALKDVATVVHCVSNPLRTQEIDVGGTQALVDTIKKLYPSAESQPRIIYISIVGIEEHSDYFYYKAKVDAERIIISSGVPHTILRTAQWHPFIKVIADQFLGLKDPSADCYTVPTGVDLRPVSIEEVGGKVVELVLSGKAEGCLPDMVGPEFLSLEQAVTIYLKSRQSHAQLKLYDPVSPDYPDSMFRAFNGNARDPIDPKFFILGKQTWEEFLNDPNSRFW</sequence>